<name>A0ABP0Q125_9DINO</name>
<evidence type="ECO:0000256" key="1">
    <source>
        <dbReference type="SAM" id="MobiDB-lite"/>
    </source>
</evidence>
<dbReference type="EMBL" id="CAXAMM010038762">
    <property type="protein sequence ID" value="CAK9080709.1"/>
    <property type="molecule type" value="Genomic_DNA"/>
</dbReference>
<sequence length="77" mass="8322">MQLLALLAGPEVVGRQASSGGLFEAEAPDAPRRATHNAVDTGGRTAPEECRFRRSRGASVRADRSVEASDEWWLCPQ</sequence>
<evidence type="ECO:0008006" key="4">
    <source>
        <dbReference type="Google" id="ProtNLM"/>
    </source>
</evidence>
<proteinExistence type="predicted"/>
<dbReference type="Proteomes" id="UP001642464">
    <property type="component" value="Unassembled WGS sequence"/>
</dbReference>
<evidence type="ECO:0000313" key="3">
    <source>
        <dbReference type="Proteomes" id="UP001642464"/>
    </source>
</evidence>
<evidence type="ECO:0000313" key="2">
    <source>
        <dbReference type="EMBL" id="CAK9080709.1"/>
    </source>
</evidence>
<protein>
    <recommendedName>
        <fullName evidence="4">Secreted protein</fullName>
    </recommendedName>
</protein>
<accession>A0ABP0Q125</accession>
<organism evidence="2 3">
    <name type="scientific">Durusdinium trenchii</name>
    <dbReference type="NCBI Taxonomy" id="1381693"/>
    <lineage>
        <taxon>Eukaryota</taxon>
        <taxon>Sar</taxon>
        <taxon>Alveolata</taxon>
        <taxon>Dinophyceae</taxon>
        <taxon>Suessiales</taxon>
        <taxon>Symbiodiniaceae</taxon>
        <taxon>Durusdinium</taxon>
    </lineage>
</organism>
<keyword evidence="3" id="KW-1185">Reference proteome</keyword>
<gene>
    <name evidence="2" type="ORF">SCF082_LOCUS38456</name>
</gene>
<reference evidence="2 3" key="1">
    <citation type="submission" date="2024-02" db="EMBL/GenBank/DDBJ databases">
        <authorList>
            <person name="Chen Y."/>
            <person name="Shah S."/>
            <person name="Dougan E. K."/>
            <person name="Thang M."/>
            <person name="Chan C."/>
        </authorList>
    </citation>
    <scope>NUCLEOTIDE SEQUENCE [LARGE SCALE GENOMIC DNA]</scope>
</reference>
<feature type="region of interest" description="Disordered" evidence="1">
    <location>
        <begin position="17"/>
        <end position="45"/>
    </location>
</feature>
<comment type="caution">
    <text evidence="2">The sequence shown here is derived from an EMBL/GenBank/DDBJ whole genome shotgun (WGS) entry which is preliminary data.</text>
</comment>